<dbReference type="AlphaFoldDB" id="A0A6N8GPU4"/>
<dbReference type="Proteomes" id="UP000436989">
    <property type="component" value="Unassembled WGS sequence"/>
</dbReference>
<gene>
    <name evidence="1" type="ORF">GMA12_17525</name>
</gene>
<accession>A0A6N8GPU4</accession>
<proteinExistence type="predicted"/>
<organism evidence="1 2">
    <name type="scientific">Kocuria sediminis</name>
    <dbReference type="NCBI Taxonomy" id="1038857"/>
    <lineage>
        <taxon>Bacteria</taxon>
        <taxon>Bacillati</taxon>
        <taxon>Actinomycetota</taxon>
        <taxon>Actinomycetes</taxon>
        <taxon>Micrococcales</taxon>
        <taxon>Micrococcaceae</taxon>
        <taxon>Kocuria</taxon>
    </lineage>
</organism>
<evidence type="ECO:0000313" key="1">
    <source>
        <dbReference type="EMBL" id="MUN64918.1"/>
    </source>
</evidence>
<name>A0A6N8GPU4_9MICC</name>
<reference evidence="1 2" key="1">
    <citation type="submission" date="2019-12" db="EMBL/GenBank/DDBJ databases">
        <authorList>
            <person name="Shi Y."/>
        </authorList>
    </citation>
    <scope>NUCLEOTIDE SEQUENCE [LARGE SCALE GENOMIC DNA]</scope>
    <source>
        <strain evidence="1 2">JCM 17929</strain>
    </source>
</reference>
<keyword evidence="2" id="KW-1185">Reference proteome</keyword>
<dbReference type="RefSeq" id="WP_162460025.1">
    <property type="nucleotide sequence ID" value="NZ_WOGU01000024.1"/>
</dbReference>
<protein>
    <submittedName>
        <fullName evidence="1">Uncharacterized protein</fullName>
    </submittedName>
</protein>
<comment type="caution">
    <text evidence="1">The sequence shown here is derived from an EMBL/GenBank/DDBJ whole genome shotgun (WGS) entry which is preliminary data.</text>
</comment>
<sequence length="94" mass="10503">MDEEGVGAEQARLLGEVIGRAGIAVRQVWFHYFTLGGHAGEIEVEAYLHHCLELPRLQRDLLAHAANELLDRQPPLRAPYAKDLLKPPGRPSQE</sequence>
<dbReference type="EMBL" id="WOGU01000024">
    <property type="protein sequence ID" value="MUN64918.1"/>
    <property type="molecule type" value="Genomic_DNA"/>
</dbReference>
<evidence type="ECO:0000313" key="2">
    <source>
        <dbReference type="Proteomes" id="UP000436989"/>
    </source>
</evidence>